<dbReference type="AlphaFoldDB" id="A0A8H3QPV9"/>
<sequence length="305" mass="35919">MKVALFAVDNIFEKWNQITCDELCNLYVKFSKMYIMSKKESYTENELKVFECADFKKIFSTLSVTECSFPKLHSWWYHAVTAIRKYGALNSLSTETYETHYKYHVKNPYRSSNRKEVMKQIIKHKELTSSDRKLIYRKTTGFKKFLWELSLNVIDTNIKSLKKSNNPPHENIIEGLSQVILTLDTFLDTSSQESENNKFCIKVYESVHLENGQILRTSKEFQGKEWFSDVVVTLAEDQEQYSSAEGSWYGKVLLIFKFFRGSSKESYELALVRWYDIFSEQLELYGCPQLHYTKEYNTIPIGSIY</sequence>
<gene>
    <name evidence="1" type="ORF">RCL2_001441700</name>
</gene>
<organism evidence="1 2">
    <name type="scientific">Rhizophagus clarus</name>
    <dbReference type="NCBI Taxonomy" id="94130"/>
    <lineage>
        <taxon>Eukaryota</taxon>
        <taxon>Fungi</taxon>
        <taxon>Fungi incertae sedis</taxon>
        <taxon>Mucoromycota</taxon>
        <taxon>Glomeromycotina</taxon>
        <taxon>Glomeromycetes</taxon>
        <taxon>Glomerales</taxon>
        <taxon>Glomeraceae</taxon>
        <taxon>Rhizophagus</taxon>
    </lineage>
</organism>
<dbReference type="Proteomes" id="UP000615446">
    <property type="component" value="Unassembled WGS sequence"/>
</dbReference>
<accession>A0A8H3QPV9</accession>
<reference evidence="1" key="1">
    <citation type="submission" date="2019-10" db="EMBL/GenBank/DDBJ databases">
        <title>Conservation and host-specific expression of non-tandemly repeated heterogenous ribosome RNA gene in arbuscular mycorrhizal fungi.</title>
        <authorList>
            <person name="Maeda T."/>
            <person name="Kobayashi Y."/>
            <person name="Nakagawa T."/>
            <person name="Ezawa T."/>
            <person name="Yamaguchi K."/>
            <person name="Bino T."/>
            <person name="Nishimoto Y."/>
            <person name="Shigenobu S."/>
            <person name="Kawaguchi M."/>
        </authorList>
    </citation>
    <scope>NUCLEOTIDE SEQUENCE</scope>
    <source>
        <strain evidence="1">HR1</strain>
    </source>
</reference>
<proteinExistence type="predicted"/>
<evidence type="ECO:0000313" key="1">
    <source>
        <dbReference type="EMBL" id="GES87426.1"/>
    </source>
</evidence>
<evidence type="ECO:0000313" key="2">
    <source>
        <dbReference type="Proteomes" id="UP000615446"/>
    </source>
</evidence>
<dbReference type="EMBL" id="BLAL01000167">
    <property type="protein sequence ID" value="GES87426.1"/>
    <property type="molecule type" value="Genomic_DNA"/>
</dbReference>
<name>A0A8H3QPV9_9GLOM</name>
<comment type="caution">
    <text evidence="1">The sequence shown here is derived from an EMBL/GenBank/DDBJ whole genome shotgun (WGS) entry which is preliminary data.</text>
</comment>
<protein>
    <submittedName>
        <fullName evidence="1">Uncharacterized protein</fullName>
    </submittedName>
</protein>
<dbReference type="OrthoDB" id="2388998at2759"/>